<dbReference type="OrthoDB" id="5413827at2759"/>
<organism evidence="3 4">
    <name type="scientific">Phialocephala subalpina</name>
    <dbReference type="NCBI Taxonomy" id="576137"/>
    <lineage>
        <taxon>Eukaryota</taxon>
        <taxon>Fungi</taxon>
        <taxon>Dikarya</taxon>
        <taxon>Ascomycota</taxon>
        <taxon>Pezizomycotina</taxon>
        <taxon>Leotiomycetes</taxon>
        <taxon>Helotiales</taxon>
        <taxon>Mollisiaceae</taxon>
        <taxon>Phialocephala</taxon>
        <taxon>Phialocephala fortinii species complex</taxon>
    </lineage>
</organism>
<gene>
    <name evidence="3" type="ORF">PAC_14315</name>
</gene>
<evidence type="ECO:0000313" key="4">
    <source>
        <dbReference type="Proteomes" id="UP000184330"/>
    </source>
</evidence>
<feature type="region of interest" description="Disordered" evidence="1">
    <location>
        <begin position="1"/>
        <end position="22"/>
    </location>
</feature>
<sequence>MSSTATANCRKHTTHPSSNKDIEYEHLIILQSQAELTLPAEPRRTTKPPSNAGIDQSPSILGTTPRHNVQLNHSTRIPPRQRKPKNPVLSVAKDGKTKELIFERNATTSRLLKLLPELRLRIWEYVLGHRLVHVASEQRATNSWWFHTICESTTTERETYELSKSEGYDKSAIEMKEGEDIRFCSNRHAACYKALGDADRHNHPPNKLDIDILGVCPQAYDEASAILYDIARFSSWKELYVDVTVNRAKDYTHMKQYFPADRIRAICFGNDDYNAWQGRASMAETLRSHLAVLGQQARDRKGKSEAKAMERQAKKDALRDAEAGNDPATDVQPDDG</sequence>
<feature type="compositionally biased region" description="Polar residues" evidence="1">
    <location>
        <begin position="47"/>
        <end position="75"/>
    </location>
</feature>
<dbReference type="PANTHER" id="PTHR38790:SF4">
    <property type="entry name" value="2EXR DOMAIN-CONTAINING PROTEIN"/>
    <property type="match status" value="1"/>
</dbReference>
<dbReference type="AlphaFoldDB" id="A0A1L7XHJ3"/>
<feature type="compositionally biased region" description="Basic and acidic residues" evidence="1">
    <location>
        <begin position="297"/>
        <end position="322"/>
    </location>
</feature>
<dbReference type="STRING" id="576137.A0A1L7XHJ3"/>
<evidence type="ECO:0000313" key="3">
    <source>
        <dbReference type="EMBL" id="CZR64417.1"/>
    </source>
</evidence>
<feature type="domain" description="DUF7730" evidence="2">
    <location>
        <begin position="107"/>
        <end position="266"/>
    </location>
</feature>
<feature type="region of interest" description="Disordered" evidence="1">
    <location>
        <begin position="35"/>
        <end position="87"/>
    </location>
</feature>
<accession>A0A1L7XHJ3</accession>
<evidence type="ECO:0000256" key="1">
    <source>
        <dbReference type="SAM" id="MobiDB-lite"/>
    </source>
</evidence>
<feature type="region of interest" description="Disordered" evidence="1">
    <location>
        <begin position="295"/>
        <end position="336"/>
    </location>
</feature>
<dbReference type="PANTHER" id="PTHR38790">
    <property type="entry name" value="2EXR DOMAIN-CONTAINING PROTEIN-RELATED"/>
    <property type="match status" value="1"/>
</dbReference>
<dbReference type="EMBL" id="FJOG01000026">
    <property type="protein sequence ID" value="CZR64417.1"/>
    <property type="molecule type" value="Genomic_DNA"/>
</dbReference>
<dbReference type="Proteomes" id="UP000184330">
    <property type="component" value="Unassembled WGS sequence"/>
</dbReference>
<proteinExistence type="predicted"/>
<dbReference type="Pfam" id="PF24864">
    <property type="entry name" value="DUF7730"/>
    <property type="match status" value="1"/>
</dbReference>
<keyword evidence="4" id="KW-1185">Reference proteome</keyword>
<name>A0A1L7XHJ3_9HELO</name>
<dbReference type="InterPro" id="IPR056632">
    <property type="entry name" value="DUF7730"/>
</dbReference>
<protein>
    <recommendedName>
        <fullName evidence="2">DUF7730 domain-containing protein</fullName>
    </recommendedName>
</protein>
<evidence type="ECO:0000259" key="2">
    <source>
        <dbReference type="Pfam" id="PF24864"/>
    </source>
</evidence>
<reference evidence="3 4" key="1">
    <citation type="submission" date="2016-03" db="EMBL/GenBank/DDBJ databases">
        <authorList>
            <person name="Ploux O."/>
        </authorList>
    </citation>
    <scope>NUCLEOTIDE SEQUENCE [LARGE SCALE GENOMIC DNA]</scope>
    <source>
        <strain evidence="3 4">UAMH 11012</strain>
    </source>
</reference>